<dbReference type="Proteomes" id="UP000027135">
    <property type="component" value="Unassembled WGS sequence"/>
</dbReference>
<gene>
    <name evidence="1" type="ORF">L798_15782</name>
</gene>
<proteinExistence type="predicted"/>
<evidence type="ECO:0000313" key="2">
    <source>
        <dbReference type="Proteomes" id="UP000027135"/>
    </source>
</evidence>
<name>A0A067QYG2_ZOONE</name>
<dbReference type="STRING" id="136037.A0A067QYG2"/>
<dbReference type="AlphaFoldDB" id="A0A067QYG2"/>
<dbReference type="EMBL" id="KK853196">
    <property type="protein sequence ID" value="KDR09981.1"/>
    <property type="molecule type" value="Genomic_DNA"/>
</dbReference>
<organism evidence="1 2">
    <name type="scientific">Zootermopsis nevadensis</name>
    <name type="common">Dampwood termite</name>
    <dbReference type="NCBI Taxonomy" id="136037"/>
    <lineage>
        <taxon>Eukaryota</taxon>
        <taxon>Metazoa</taxon>
        <taxon>Ecdysozoa</taxon>
        <taxon>Arthropoda</taxon>
        <taxon>Hexapoda</taxon>
        <taxon>Insecta</taxon>
        <taxon>Pterygota</taxon>
        <taxon>Neoptera</taxon>
        <taxon>Polyneoptera</taxon>
        <taxon>Dictyoptera</taxon>
        <taxon>Blattodea</taxon>
        <taxon>Blattoidea</taxon>
        <taxon>Termitoidae</taxon>
        <taxon>Termopsidae</taxon>
        <taxon>Zootermopsis</taxon>
    </lineage>
</organism>
<sequence length="141" mass="15717">MQCGELMYRKVTIMTQGTDSVDNKPKKPEKETIHSGHFMVSEFELEAQDDDDLVAVPVPEEEGRPSLPNAVDVTVQISRLNTREISAQHISIDSSLSKLFQCMSLAYSQIPILLPTLRLSASNVHSLSTPVNNRVHRFLLG</sequence>
<evidence type="ECO:0000313" key="1">
    <source>
        <dbReference type="EMBL" id="KDR09981.1"/>
    </source>
</evidence>
<reference evidence="1 2" key="1">
    <citation type="journal article" date="2014" name="Nat. Commun.">
        <title>Molecular traces of alternative social organization in a termite genome.</title>
        <authorList>
            <person name="Terrapon N."/>
            <person name="Li C."/>
            <person name="Robertson H.M."/>
            <person name="Ji L."/>
            <person name="Meng X."/>
            <person name="Booth W."/>
            <person name="Chen Z."/>
            <person name="Childers C.P."/>
            <person name="Glastad K.M."/>
            <person name="Gokhale K."/>
            <person name="Gowin J."/>
            <person name="Gronenberg W."/>
            <person name="Hermansen R.A."/>
            <person name="Hu H."/>
            <person name="Hunt B.G."/>
            <person name="Huylmans A.K."/>
            <person name="Khalil S.M."/>
            <person name="Mitchell R.D."/>
            <person name="Munoz-Torres M.C."/>
            <person name="Mustard J.A."/>
            <person name="Pan H."/>
            <person name="Reese J.T."/>
            <person name="Scharf M.E."/>
            <person name="Sun F."/>
            <person name="Vogel H."/>
            <person name="Xiao J."/>
            <person name="Yang W."/>
            <person name="Yang Z."/>
            <person name="Yang Z."/>
            <person name="Zhou J."/>
            <person name="Zhu J."/>
            <person name="Brent C.S."/>
            <person name="Elsik C.G."/>
            <person name="Goodisman M.A."/>
            <person name="Liberles D.A."/>
            <person name="Roe R.M."/>
            <person name="Vargo E.L."/>
            <person name="Vilcinskas A."/>
            <person name="Wang J."/>
            <person name="Bornberg-Bauer E."/>
            <person name="Korb J."/>
            <person name="Zhang G."/>
            <person name="Liebig J."/>
        </authorList>
    </citation>
    <scope>NUCLEOTIDE SEQUENCE [LARGE SCALE GENOMIC DNA]</scope>
    <source>
        <tissue evidence="1">Whole organism</tissue>
    </source>
</reference>
<accession>A0A067QYG2</accession>
<protein>
    <submittedName>
        <fullName evidence="1">Uncharacterized protein</fullName>
    </submittedName>
</protein>
<dbReference type="InParanoid" id="A0A067QYG2"/>
<keyword evidence="2" id="KW-1185">Reference proteome</keyword>
<dbReference type="eggNOG" id="KOG3582">
    <property type="taxonomic scope" value="Eukaryota"/>
</dbReference>